<comment type="caution">
    <text evidence="1">The sequence shown here is derived from an EMBL/GenBank/DDBJ whole genome shotgun (WGS) entry which is preliminary data.</text>
</comment>
<dbReference type="InterPro" id="IPR021345">
    <property type="entry name" value="DUF2961"/>
</dbReference>
<sequence>MKKYTYPDLINKLVNLKELATPPLKGEKSGTFSSYDRRSVYDKETDTYHEWGANRDGDGFIREEEDGVVVLELEGPGVIWRVWSAIAKEGHMKIYIDGQEDPVFDRPFRAFFESYSDERSPQNFPELTPTLSRGRNSYIPIPFQKSIKIVFEEGWGEYYHFTYTTFPEGTTVPSYTGVFDKDSSIALAKVDRKLYRKEKYRLNEEKEDLDRLNVSIRPNQKETIFQTNESGAITKLVVLPKFDQFSQGEIKEILRSVTLSIYWDNEETPAVWSPLGDFFGTAPGINPYQSLPLGMTEEKFYSNWFMPYTMGAKVVIENEGDKEVELDTMIYHTSLSTEETSNYLRFRAKWHRDEYLELDKVRFEEEGDRWPDWPLLLTEGKGRFCGVSMHVYNTWDIPEEEPQTWWYGRWKDKTIDWWWGEGDEKFFIDGEKFPSTFGTGSEDYIGYAWAAEPPFPMFESAFASQPYIELDANGHTSVNRFHVGDNVPFQESFEGFIEKYKANQWGENNYCIYSTVVYWYQEAKTEDRYKEVNVKERLKYIH</sequence>
<organism evidence="1 2">
    <name type="scientific">Enterococcus faecium 10/96A</name>
    <dbReference type="NCBI Taxonomy" id="1391465"/>
    <lineage>
        <taxon>Bacteria</taxon>
        <taxon>Bacillati</taxon>
        <taxon>Bacillota</taxon>
        <taxon>Bacilli</taxon>
        <taxon>Lactobacillales</taxon>
        <taxon>Enterococcaceae</taxon>
        <taxon>Enterococcus</taxon>
    </lineage>
</organism>
<proteinExistence type="predicted"/>
<dbReference type="Proteomes" id="UP000017126">
    <property type="component" value="Unassembled WGS sequence"/>
</dbReference>
<reference evidence="1 2" key="1">
    <citation type="submission" date="2013-09" db="EMBL/GenBank/DDBJ databases">
        <title>The Genome Sequence of Enterococcus faecium 10/96A.</title>
        <authorList>
            <consortium name="The Broad Institute Genome Sequencing Platform"/>
            <consortium name="The Broad Institute Genome Sequencing Center for Infectious Disease"/>
            <person name="Earl A.M."/>
            <person name="Gilmore M.S."/>
            <person name="Lebreton F."/>
            <person name="Courvalin P."/>
            <person name="Walker B."/>
            <person name="Young S.K."/>
            <person name="Zeng Q."/>
            <person name="Gargeya S."/>
            <person name="Fitzgerald M."/>
            <person name="Haas B."/>
            <person name="Abouelleil A."/>
            <person name="Alvarado L."/>
            <person name="Arachchi H.M."/>
            <person name="Berlin A.M."/>
            <person name="Chapman S.B."/>
            <person name="Dewar J."/>
            <person name="Goldberg J."/>
            <person name="Griggs A."/>
            <person name="Gujja S."/>
            <person name="Hansen M."/>
            <person name="Howarth C."/>
            <person name="Imamovic A."/>
            <person name="Larimer J."/>
            <person name="McCowan C."/>
            <person name="Murphy C."/>
            <person name="Neiman D."/>
            <person name="Pearson M."/>
            <person name="Priest M."/>
            <person name="Roberts A."/>
            <person name="Saif S."/>
            <person name="Shea T."/>
            <person name="Sisk P."/>
            <person name="Sykes S."/>
            <person name="Wortman J."/>
            <person name="Nusbaum C."/>
            <person name="Birren B."/>
        </authorList>
    </citation>
    <scope>NUCLEOTIDE SEQUENCE [LARGE SCALE GENOMIC DNA]</scope>
    <source>
        <strain evidence="1 2">10/96A</strain>
    </source>
</reference>
<accession>A0AAV3L0H0</accession>
<dbReference type="EMBL" id="AXOL01000047">
    <property type="protein sequence ID" value="ERT50304.1"/>
    <property type="molecule type" value="Genomic_DNA"/>
</dbReference>
<dbReference type="RefSeq" id="WP_002301808.1">
    <property type="nucleotide sequence ID" value="NZ_KI518322.1"/>
</dbReference>
<dbReference type="AlphaFoldDB" id="A0AAV3L0H0"/>
<evidence type="ECO:0000313" key="1">
    <source>
        <dbReference type="EMBL" id="ERT50304.1"/>
    </source>
</evidence>
<protein>
    <recommendedName>
        <fullName evidence="3">DUF2961 domain-containing protein</fullName>
    </recommendedName>
</protein>
<dbReference type="Gene3D" id="2.60.120.1390">
    <property type="match status" value="2"/>
</dbReference>
<dbReference type="Pfam" id="PF11175">
    <property type="entry name" value="DUF2961"/>
    <property type="match status" value="1"/>
</dbReference>
<evidence type="ECO:0000313" key="2">
    <source>
        <dbReference type="Proteomes" id="UP000017126"/>
    </source>
</evidence>
<evidence type="ECO:0008006" key="3">
    <source>
        <dbReference type="Google" id="ProtNLM"/>
    </source>
</evidence>
<gene>
    <name evidence="1" type="ORF">O991_01765</name>
</gene>
<name>A0AAV3L0H0_ENTFC</name>